<evidence type="ECO:0008006" key="4">
    <source>
        <dbReference type="Google" id="ProtNLM"/>
    </source>
</evidence>
<gene>
    <name evidence="2" type="ORF">OM075_14830</name>
</gene>
<reference evidence="2" key="1">
    <citation type="submission" date="2022-10" db="EMBL/GenBank/DDBJ databases">
        <authorList>
            <person name="Yu W.X."/>
        </authorList>
    </citation>
    <scope>NUCLEOTIDE SEQUENCE</scope>
    <source>
        <strain evidence="2">AAT</strain>
    </source>
</reference>
<evidence type="ECO:0000313" key="3">
    <source>
        <dbReference type="Proteomes" id="UP001209229"/>
    </source>
</evidence>
<accession>A0AAE3M620</accession>
<keyword evidence="1" id="KW-0732">Signal</keyword>
<dbReference type="Pfam" id="PF03051">
    <property type="entry name" value="Peptidase_C1_2"/>
    <property type="match status" value="1"/>
</dbReference>
<protein>
    <recommendedName>
        <fullName evidence="4">Aminopeptidase</fullName>
    </recommendedName>
</protein>
<dbReference type="RefSeq" id="WP_301191312.1">
    <property type="nucleotide sequence ID" value="NZ_JAPDPJ010000036.1"/>
</dbReference>
<feature type="chain" id="PRO_5042280805" description="Aminopeptidase" evidence="1">
    <location>
        <begin position="20"/>
        <end position="419"/>
    </location>
</feature>
<feature type="signal peptide" evidence="1">
    <location>
        <begin position="1"/>
        <end position="19"/>
    </location>
</feature>
<dbReference type="SUPFAM" id="SSF54001">
    <property type="entry name" value="Cysteine proteinases"/>
    <property type="match status" value="1"/>
</dbReference>
<dbReference type="InterPro" id="IPR004134">
    <property type="entry name" value="Peptidase_C1B"/>
</dbReference>
<dbReference type="InterPro" id="IPR038765">
    <property type="entry name" value="Papain-like_cys_pep_sf"/>
</dbReference>
<evidence type="ECO:0000313" key="2">
    <source>
        <dbReference type="EMBL" id="MCW3787748.1"/>
    </source>
</evidence>
<name>A0AAE3M620_9BACT</name>
<dbReference type="Gene3D" id="3.90.70.10">
    <property type="entry name" value="Cysteine proteinases"/>
    <property type="match status" value="1"/>
</dbReference>
<evidence type="ECO:0000256" key="1">
    <source>
        <dbReference type="SAM" id="SignalP"/>
    </source>
</evidence>
<comment type="caution">
    <text evidence="2">The sequence shown here is derived from an EMBL/GenBank/DDBJ whole genome shotgun (WGS) entry which is preliminary data.</text>
</comment>
<organism evidence="2 3">
    <name type="scientific">Plebeiibacterium sediminum</name>
    <dbReference type="NCBI Taxonomy" id="2992112"/>
    <lineage>
        <taxon>Bacteria</taxon>
        <taxon>Pseudomonadati</taxon>
        <taxon>Bacteroidota</taxon>
        <taxon>Bacteroidia</taxon>
        <taxon>Marinilabiliales</taxon>
        <taxon>Marinilabiliaceae</taxon>
        <taxon>Plebeiibacterium</taxon>
    </lineage>
</organism>
<dbReference type="InterPro" id="IPR000169">
    <property type="entry name" value="Pept_cys_AS"/>
</dbReference>
<dbReference type="Proteomes" id="UP001209229">
    <property type="component" value="Unassembled WGS sequence"/>
</dbReference>
<dbReference type="EMBL" id="JAPDPJ010000036">
    <property type="protein sequence ID" value="MCW3787748.1"/>
    <property type="molecule type" value="Genomic_DNA"/>
</dbReference>
<dbReference type="PROSITE" id="PS00139">
    <property type="entry name" value="THIOL_PROTEASE_CYS"/>
    <property type="match status" value="1"/>
</dbReference>
<dbReference type="GO" id="GO:0070005">
    <property type="term" value="F:cysteine-type aminopeptidase activity"/>
    <property type="evidence" value="ECO:0007669"/>
    <property type="project" value="InterPro"/>
</dbReference>
<keyword evidence="3" id="KW-1185">Reference proteome</keyword>
<proteinExistence type="predicted"/>
<dbReference type="AlphaFoldDB" id="A0AAE3M620"/>
<dbReference type="GO" id="GO:0006508">
    <property type="term" value="P:proteolysis"/>
    <property type="evidence" value="ECO:0007669"/>
    <property type="project" value="InterPro"/>
</dbReference>
<sequence length="419" mass="48549">MFKQLLTLGLVIIVSSLNAQNNQDKAKIQVIEKGKGYYYESILKDVNAVNDSLDNQDQDSYKRFIMDQSNMDLPNDPSLYTAAWCQPLESQGNTGTCWCFSTTSFYETEVFRLTGKKVEISELYTVYWEYVEKARRFIEKRGDSNFDEGSEGNAVARIMKEYGAVPKELYTGLIDNRKFHTHAKMFEEMKSFLSSLKESNTWNVDFGLETIKSIMNHYIGVPPTSFKVEGEAFTPQSYLADYLKLNPDDYVEILSYKQEPYWQLVEYKVPDNWWHSKEYYNIPLDDFMKAIKTAVKKGYTLSIGGDVSETGFSRETNCAIIPDYDIPSAYINEDARQFRFSNETTTDDHGMHLVGYLENYKGTGKDWYLIKDSSSGSRNIGQNDARFGYYFFHEDYIKLKMMGFTIHKDAVKDILKKFK</sequence>